<comment type="caution">
    <text evidence="1">The sequence shown here is derived from an EMBL/GenBank/DDBJ whole genome shotgun (WGS) entry which is preliminary data.</text>
</comment>
<keyword evidence="2" id="KW-1185">Reference proteome</keyword>
<dbReference type="Proteomes" id="UP000326924">
    <property type="component" value="Unassembled WGS sequence"/>
</dbReference>
<evidence type="ECO:0000313" key="2">
    <source>
        <dbReference type="Proteomes" id="UP000326924"/>
    </source>
</evidence>
<protein>
    <submittedName>
        <fullName evidence="1">Uncharacterized protein</fullName>
    </submittedName>
</protein>
<dbReference type="OrthoDB" id="5413269at2759"/>
<evidence type="ECO:0000313" key="1">
    <source>
        <dbReference type="EMBL" id="KAA8893614.1"/>
    </source>
</evidence>
<gene>
    <name evidence="1" type="ORF">FN846DRAFT_820578</name>
</gene>
<name>A0A5J5EE12_9PEZI</name>
<accession>A0A5J5EE12</accession>
<organism evidence="1 2">
    <name type="scientific">Sphaerosporella brunnea</name>
    <dbReference type="NCBI Taxonomy" id="1250544"/>
    <lineage>
        <taxon>Eukaryota</taxon>
        <taxon>Fungi</taxon>
        <taxon>Dikarya</taxon>
        <taxon>Ascomycota</taxon>
        <taxon>Pezizomycotina</taxon>
        <taxon>Pezizomycetes</taxon>
        <taxon>Pezizales</taxon>
        <taxon>Pyronemataceae</taxon>
        <taxon>Sphaerosporella</taxon>
    </lineage>
</organism>
<sequence>MNTYTITVKNDSGNQQDYALFNAAPTVINGVQKQIWSNVFATANTPPAQTAEFTVYDQYFAICGHSSGSPAGGVAVTVGQDLPVTLGVANPDGTLTPGTTLTLENSEGAPAFAAAIPSPQALANCFEIATQGDFNSKIATNDNWMIGLGGSSTGSGFTGPAATFVPEPSVHYQIQPVNTYFLTFGDYKAGNLIDRTKMANQVLLIDFDKLPNSVTVEHDAEGQLVIQK</sequence>
<dbReference type="EMBL" id="VXIS01000420">
    <property type="protein sequence ID" value="KAA8893614.1"/>
    <property type="molecule type" value="Genomic_DNA"/>
</dbReference>
<reference evidence="1 2" key="1">
    <citation type="submission" date="2019-09" db="EMBL/GenBank/DDBJ databases">
        <title>Draft genome of the ectomycorrhizal ascomycete Sphaerosporella brunnea.</title>
        <authorList>
            <consortium name="DOE Joint Genome Institute"/>
            <person name="Benucci G.M."/>
            <person name="Marozzi G."/>
            <person name="Antonielli L."/>
            <person name="Sanchez S."/>
            <person name="Marco P."/>
            <person name="Wang X."/>
            <person name="Falini L.B."/>
            <person name="Barry K."/>
            <person name="Haridas S."/>
            <person name="Lipzen A."/>
            <person name="Labutti K."/>
            <person name="Grigoriev I.V."/>
            <person name="Murat C."/>
            <person name="Martin F."/>
            <person name="Albertini E."/>
            <person name="Donnini D."/>
            <person name="Bonito G."/>
        </authorList>
    </citation>
    <scope>NUCLEOTIDE SEQUENCE [LARGE SCALE GENOMIC DNA]</scope>
    <source>
        <strain evidence="1 2">Sb_GMNB300</strain>
    </source>
</reference>
<dbReference type="AlphaFoldDB" id="A0A5J5EE12"/>
<proteinExistence type="predicted"/>
<dbReference type="InParanoid" id="A0A5J5EE12"/>